<dbReference type="SUPFAM" id="SSF46689">
    <property type="entry name" value="Homeodomain-like"/>
    <property type="match status" value="2"/>
</dbReference>
<organism evidence="4 5">
    <name type="scientific">Metapseudomonas boanensis</name>
    <dbReference type="NCBI Taxonomy" id="2822138"/>
    <lineage>
        <taxon>Bacteria</taxon>
        <taxon>Pseudomonadati</taxon>
        <taxon>Pseudomonadota</taxon>
        <taxon>Gammaproteobacteria</taxon>
        <taxon>Pseudomonadales</taxon>
        <taxon>Pseudomonadaceae</taxon>
        <taxon>Metapseudomonas</taxon>
    </lineage>
</organism>
<name>A0ABS5XPA8_9GAMM</name>
<dbReference type="PROSITE" id="PS01124">
    <property type="entry name" value="HTH_ARAC_FAMILY_2"/>
    <property type="match status" value="1"/>
</dbReference>
<proteinExistence type="predicted"/>
<evidence type="ECO:0000256" key="2">
    <source>
        <dbReference type="ARBA" id="ARBA00023163"/>
    </source>
</evidence>
<dbReference type="Pfam" id="PF12833">
    <property type="entry name" value="HTH_18"/>
    <property type="match status" value="1"/>
</dbReference>
<evidence type="ECO:0000313" key="4">
    <source>
        <dbReference type="EMBL" id="MBT8769537.1"/>
    </source>
</evidence>
<dbReference type="RefSeq" id="WP_215381614.1">
    <property type="nucleotide sequence ID" value="NZ_JAGTIS010000032.1"/>
</dbReference>
<gene>
    <name evidence="4" type="ORF">J7302_25840</name>
</gene>
<dbReference type="InterPro" id="IPR009057">
    <property type="entry name" value="Homeodomain-like_sf"/>
</dbReference>
<dbReference type="Pfam" id="PF06719">
    <property type="entry name" value="AraC_N"/>
    <property type="match status" value="1"/>
</dbReference>
<protein>
    <submittedName>
        <fullName evidence="4">AraC family transcriptional regulator</fullName>
    </submittedName>
</protein>
<keyword evidence="1" id="KW-0805">Transcription regulation</keyword>
<dbReference type="InterPro" id="IPR018060">
    <property type="entry name" value="HTH_AraC"/>
</dbReference>
<dbReference type="SMART" id="SM00342">
    <property type="entry name" value="HTH_ARAC"/>
    <property type="match status" value="1"/>
</dbReference>
<dbReference type="PANTHER" id="PTHR43436:SF1">
    <property type="entry name" value="TRANSCRIPTIONAL REGULATORY PROTEIN"/>
    <property type="match status" value="1"/>
</dbReference>
<dbReference type="PANTHER" id="PTHR43436">
    <property type="entry name" value="ARAC-FAMILY TRANSCRIPTIONAL REGULATOR"/>
    <property type="match status" value="1"/>
</dbReference>
<dbReference type="Proteomes" id="UP001519667">
    <property type="component" value="Unassembled WGS sequence"/>
</dbReference>
<accession>A0ABS5XPA8</accession>
<dbReference type="EMBL" id="JAGTIS010000032">
    <property type="protein sequence ID" value="MBT8769537.1"/>
    <property type="molecule type" value="Genomic_DNA"/>
</dbReference>
<feature type="domain" description="HTH araC/xylS-type" evidence="3">
    <location>
        <begin position="206"/>
        <end position="304"/>
    </location>
</feature>
<evidence type="ECO:0000313" key="5">
    <source>
        <dbReference type="Proteomes" id="UP001519667"/>
    </source>
</evidence>
<comment type="caution">
    <text evidence="4">The sequence shown here is derived from an EMBL/GenBank/DDBJ whole genome shotgun (WGS) entry which is preliminary data.</text>
</comment>
<reference evidence="4 5" key="1">
    <citation type="submission" date="2021-04" db="EMBL/GenBank/DDBJ databases">
        <title>Pseudomonas boanensis sp. nov., a bacterium isolated from river water used for household purposes in Boane District, Mozambique.</title>
        <authorList>
            <person name="Nicklasson M."/>
            <person name="Martin-Rodriguez A.J."/>
            <person name="Thorell K."/>
            <person name="Neves L."/>
            <person name="Mussagy A."/>
            <person name="Rydberg H.A."/>
            <person name="Hernroth B."/>
            <person name="Svensson-Stadler L."/>
            <person name="Sjoling A."/>
        </authorList>
    </citation>
    <scope>NUCLEOTIDE SEQUENCE [LARGE SCALE GENOMIC DNA]</scope>
    <source>
        <strain evidence="4 5">DB1</strain>
    </source>
</reference>
<dbReference type="InterPro" id="IPR009594">
    <property type="entry name" value="Tscrpt_reg_HTH_AraC_N"/>
</dbReference>
<evidence type="ECO:0000256" key="1">
    <source>
        <dbReference type="ARBA" id="ARBA00023015"/>
    </source>
</evidence>
<sequence>MNPQASLAPIQSLAVAPQQHELVRLIDRFTGQDGIRPTAIHGLTLYRASLPSEPLHCLYEPAVGLVVQGRKQVLLGEERYLYGPSQYLVVSLDLPVIGQVIEASPEVPFLSLRLDLDPAEIGSLLMDLDIPAPDVQGCPRGMAVSGLGAPLQDAVLRMLRLLDNPEDIPALLPLIRREILYRLLRGEQCAQLRQIASSGTQGHRVSRAVNWLRQNFHQPLQIERLASEVNMSTSSLHHHFKALTAMSPLQFQKQLRLQEARRLMLVEALDAASAGSRVGYESPSQFSREYSRVFGAPPMRDIARLRQSA</sequence>
<keyword evidence="2" id="KW-0804">Transcription</keyword>
<evidence type="ECO:0000259" key="3">
    <source>
        <dbReference type="PROSITE" id="PS01124"/>
    </source>
</evidence>
<keyword evidence="5" id="KW-1185">Reference proteome</keyword>
<dbReference type="Gene3D" id="1.10.10.60">
    <property type="entry name" value="Homeodomain-like"/>
    <property type="match status" value="2"/>
</dbReference>